<evidence type="ECO:0000256" key="1">
    <source>
        <dbReference type="ARBA" id="ARBA00022553"/>
    </source>
</evidence>
<keyword evidence="4" id="KW-0804">Transcription</keyword>
<dbReference type="Gene3D" id="3.40.50.2300">
    <property type="match status" value="1"/>
</dbReference>
<keyword evidence="2" id="KW-0805">Transcription regulation</keyword>
<dbReference type="InterPro" id="IPR039420">
    <property type="entry name" value="WalR-like"/>
</dbReference>
<dbReference type="CDD" id="cd06170">
    <property type="entry name" value="LuxR_C_like"/>
    <property type="match status" value="1"/>
</dbReference>
<evidence type="ECO:0000259" key="7">
    <source>
        <dbReference type="PROSITE" id="PS50110"/>
    </source>
</evidence>
<dbReference type="RefSeq" id="WP_184882291.1">
    <property type="nucleotide sequence ID" value="NZ_BAAAHD010000062.1"/>
</dbReference>
<protein>
    <submittedName>
        <fullName evidence="9">DNA-binding NarL/FixJ family response regulator</fullName>
    </submittedName>
    <submittedName>
        <fullName evidence="8">Response regulator transcription factor</fullName>
    </submittedName>
</protein>
<evidence type="ECO:0000259" key="6">
    <source>
        <dbReference type="PROSITE" id="PS50043"/>
    </source>
</evidence>
<dbReference type="SMART" id="SM00421">
    <property type="entry name" value="HTH_LUXR"/>
    <property type="match status" value="1"/>
</dbReference>
<reference evidence="8 11" key="1">
    <citation type="journal article" date="2019" name="Int. J. Syst. Evol. Microbiol.">
        <title>The Global Catalogue of Microorganisms (GCM) 10K type strain sequencing project: providing services to taxonomists for standard genome sequencing and annotation.</title>
        <authorList>
            <consortium name="The Broad Institute Genomics Platform"/>
            <consortium name="The Broad Institute Genome Sequencing Center for Infectious Disease"/>
            <person name="Wu L."/>
            <person name="Ma J."/>
        </authorList>
    </citation>
    <scope>NUCLEOTIDE SEQUENCE [LARGE SCALE GENOMIC DNA]</scope>
    <source>
        <strain evidence="8 11">JCM 10667</strain>
    </source>
</reference>
<dbReference type="EMBL" id="BAAAHD010000062">
    <property type="protein sequence ID" value="GAA0586362.1"/>
    <property type="molecule type" value="Genomic_DNA"/>
</dbReference>
<dbReference type="Pfam" id="PF00196">
    <property type="entry name" value="GerE"/>
    <property type="match status" value="1"/>
</dbReference>
<keyword evidence="1 5" id="KW-0597">Phosphoprotein</keyword>
<evidence type="ECO:0000313" key="11">
    <source>
        <dbReference type="Proteomes" id="UP001501427"/>
    </source>
</evidence>
<dbReference type="InterPro" id="IPR011006">
    <property type="entry name" value="CheY-like_superfamily"/>
</dbReference>
<reference evidence="9 10" key="2">
    <citation type="submission" date="2020-08" db="EMBL/GenBank/DDBJ databases">
        <title>Sequencing the genomes of 1000 actinobacteria strains.</title>
        <authorList>
            <person name="Klenk H.-P."/>
        </authorList>
    </citation>
    <scope>NUCLEOTIDE SEQUENCE [LARGE SCALE GENOMIC DNA]</scope>
    <source>
        <strain evidence="9 10">DSM 44772</strain>
    </source>
</reference>
<evidence type="ECO:0000256" key="2">
    <source>
        <dbReference type="ARBA" id="ARBA00023015"/>
    </source>
</evidence>
<dbReference type="PANTHER" id="PTHR43214:SF24">
    <property type="entry name" value="TRANSCRIPTIONAL REGULATORY PROTEIN NARL-RELATED"/>
    <property type="match status" value="1"/>
</dbReference>
<dbReference type="SMART" id="SM00448">
    <property type="entry name" value="REC"/>
    <property type="match status" value="1"/>
</dbReference>
<comment type="caution">
    <text evidence="9">The sequence shown here is derived from an EMBL/GenBank/DDBJ whole genome shotgun (WGS) entry which is preliminary data.</text>
</comment>
<gene>
    <name evidence="9" type="ORF">F4557_002324</name>
    <name evidence="8" type="ORF">GCM10009546_55910</name>
</gene>
<dbReference type="AlphaFoldDB" id="A0A7W7IB67"/>
<dbReference type="Proteomes" id="UP001501427">
    <property type="component" value="Unassembled WGS sequence"/>
</dbReference>
<dbReference type="PANTHER" id="PTHR43214">
    <property type="entry name" value="TWO-COMPONENT RESPONSE REGULATOR"/>
    <property type="match status" value="1"/>
</dbReference>
<reference evidence="8" key="3">
    <citation type="submission" date="2023-12" db="EMBL/GenBank/DDBJ databases">
        <authorList>
            <person name="Sun Q."/>
            <person name="Inoue M."/>
        </authorList>
    </citation>
    <scope>NUCLEOTIDE SEQUENCE</scope>
    <source>
        <strain evidence="8">JCM 10667</strain>
    </source>
</reference>
<evidence type="ECO:0000313" key="10">
    <source>
        <dbReference type="Proteomes" id="UP000549343"/>
    </source>
</evidence>
<dbReference type="Proteomes" id="UP000549343">
    <property type="component" value="Unassembled WGS sequence"/>
</dbReference>
<dbReference type="PRINTS" id="PR00038">
    <property type="entry name" value="HTHLUXR"/>
</dbReference>
<dbReference type="GO" id="GO:0003677">
    <property type="term" value="F:DNA binding"/>
    <property type="evidence" value="ECO:0007669"/>
    <property type="project" value="UniProtKB-KW"/>
</dbReference>
<dbReference type="Pfam" id="PF00072">
    <property type="entry name" value="Response_reg"/>
    <property type="match status" value="1"/>
</dbReference>
<feature type="domain" description="Response regulatory" evidence="7">
    <location>
        <begin position="6"/>
        <end position="122"/>
    </location>
</feature>
<dbReference type="PROSITE" id="PS50043">
    <property type="entry name" value="HTH_LUXR_2"/>
    <property type="match status" value="1"/>
</dbReference>
<feature type="modified residue" description="4-aspartylphosphate" evidence="5">
    <location>
        <position position="57"/>
    </location>
</feature>
<evidence type="ECO:0000313" key="8">
    <source>
        <dbReference type="EMBL" id="GAA0586362.1"/>
    </source>
</evidence>
<proteinExistence type="predicted"/>
<name>A0A7W7IB67_9ACTN</name>
<dbReference type="CDD" id="cd17535">
    <property type="entry name" value="REC_NarL-like"/>
    <property type="match status" value="1"/>
</dbReference>
<keyword evidence="3 9" id="KW-0238">DNA-binding</keyword>
<evidence type="ECO:0000256" key="4">
    <source>
        <dbReference type="ARBA" id="ARBA00023163"/>
    </source>
</evidence>
<dbReference type="GO" id="GO:0000160">
    <property type="term" value="P:phosphorelay signal transduction system"/>
    <property type="evidence" value="ECO:0007669"/>
    <property type="project" value="InterPro"/>
</dbReference>
<dbReference type="SUPFAM" id="SSF52172">
    <property type="entry name" value="CheY-like"/>
    <property type="match status" value="1"/>
</dbReference>
<accession>A0A7W7IB67</accession>
<dbReference type="InterPro" id="IPR001789">
    <property type="entry name" value="Sig_transdc_resp-reg_receiver"/>
</dbReference>
<keyword evidence="11" id="KW-1185">Reference proteome</keyword>
<dbReference type="PROSITE" id="PS00622">
    <property type="entry name" value="HTH_LUXR_1"/>
    <property type="match status" value="1"/>
</dbReference>
<organism evidence="9 10">
    <name type="scientific">Actinomadura livida</name>
    <dbReference type="NCBI Taxonomy" id="79909"/>
    <lineage>
        <taxon>Bacteria</taxon>
        <taxon>Bacillati</taxon>
        <taxon>Actinomycetota</taxon>
        <taxon>Actinomycetes</taxon>
        <taxon>Streptosporangiales</taxon>
        <taxon>Thermomonosporaceae</taxon>
        <taxon>Actinomadura</taxon>
    </lineage>
</organism>
<dbReference type="GO" id="GO:0006355">
    <property type="term" value="P:regulation of DNA-templated transcription"/>
    <property type="evidence" value="ECO:0007669"/>
    <property type="project" value="InterPro"/>
</dbReference>
<dbReference type="InterPro" id="IPR000792">
    <property type="entry name" value="Tscrpt_reg_LuxR_C"/>
</dbReference>
<sequence length="219" mass="23391">MSEKTRILVVDDQTVVREGLVLLLELLPGLDVAGSCGDGEQAVAMVAELNPDVVLMDLRMPRMDGVEATRRIKRAHPDVEVVVLTTYADDESIFAALRAGARGYLTKDAGADEIARAVDAVRGGAAQLDPAVQRRLVEAVATEPRPARPAGSALPDGLTRREAEVLTLIAQGRSNGEIAGDLFISEATVKTHINNLFAKANLRDRAQAVTYAYRHGLAG</sequence>
<evidence type="ECO:0000256" key="5">
    <source>
        <dbReference type="PROSITE-ProRule" id="PRU00169"/>
    </source>
</evidence>
<evidence type="ECO:0000256" key="3">
    <source>
        <dbReference type="ARBA" id="ARBA00023125"/>
    </source>
</evidence>
<feature type="domain" description="HTH luxR-type" evidence="6">
    <location>
        <begin position="151"/>
        <end position="216"/>
    </location>
</feature>
<dbReference type="PROSITE" id="PS50110">
    <property type="entry name" value="RESPONSE_REGULATORY"/>
    <property type="match status" value="1"/>
</dbReference>
<dbReference type="InterPro" id="IPR058245">
    <property type="entry name" value="NreC/VraR/RcsB-like_REC"/>
</dbReference>
<dbReference type="EMBL" id="JACHMV010000001">
    <property type="protein sequence ID" value="MBB4773906.1"/>
    <property type="molecule type" value="Genomic_DNA"/>
</dbReference>
<evidence type="ECO:0000313" key="9">
    <source>
        <dbReference type="EMBL" id="MBB4773906.1"/>
    </source>
</evidence>